<dbReference type="InterPro" id="IPR036259">
    <property type="entry name" value="MFS_trans_sf"/>
</dbReference>
<feature type="transmembrane region" description="Helical" evidence="7">
    <location>
        <begin position="229"/>
        <end position="248"/>
    </location>
</feature>
<keyword evidence="8" id="KW-0732">Signal</keyword>
<dbReference type="GO" id="GO:0022857">
    <property type="term" value="F:transmembrane transporter activity"/>
    <property type="evidence" value="ECO:0007669"/>
    <property type="project" value="InterPro"/>
</dbReference>
<dbReference type="Pfam" id="PF07690">
    <property type="entry name" value="MFS_1"/>
    <property type="match status" value="1"/>
</dbReference>
<proteinExistence type="predicted"/>
<sequence length="372" mass="40672">MASGDFRLLRPLVHLLVPLFIHWIAEEMTVSVLVDVTTRALCPGQSSCAKAIYINGLQQTADVIEVSKRSTTFGWITGLFSVSHVLGNILARFLPEGWIFEVSIFLLVCATLYMKIFLIETVKVAPRQSENRSCSFIVLEVLQDRWNSMKDTIFVFSSSTTLKRISFISFYYELGMSGISSILLYYLKSAFGFNKNQFSEILLMVSFGSIFSQILVLPHINSLMGEKGVLCIALIASIAYGVLYGLAWAPWVPYLSASFGVIYVLVKPSTCAIISKAVISSDQGKAQGLIAAVQSVASLLSPVVMSPLTSLFISSDAPFDCKGFSILVASISLIISLGHASLLHSENSNKLPEHEPGQYGDETVEAPLLTQP</sequence>
<dbReference type="PANTHER" id="PTHR23504">
    <property type="entry name" value="MAJOR FACILITATOR SUPERFAMILY DOMAIN-CONTAINING PROTEIN 10"/>
    <property type="match status" value="1"/>
</dbReference>
<keyword evidence="10" id="KW-1185">Reference proteome</keyword>
<dbReference type="Proteomes" id="UP000012960">
    <property type="component" value="Unplaced"/>
</dbReference>
<feature type="chain" id="PRO_5033059002" evidence="8">
    <location>
        <begin position="28"/>
        <end position="372"/>
    </location>
</feature>
<reference evidence="9" key="1">
    <citation type="submission" date="2021-05" db="UniProtKB">
        <authorList>
            <consortium name="EnsemblPlants"/>
        </authorList>
    </citation>
    <scope>IDENTIFICATION</scope>
    <source>
        <strain evidence="9">subsp. malaccensis</strain>
    </source>
</reference>
<evidence type="ECO:0000256" key="2">
    <source>
        <dbReference type="ARBA" id="ARBA00022448"/>
    </source>
</evidence>
<organism evidence="9 10">
    <name type="scientific">Musa acuminata subsp. malaccensis</name>
    <name type="common">Wild banana</name>
    <name type="synonym">Musa malaccensis</name>
    <dbReference type="NCBI Taxonomy" id="214687"/>
    <lineage>
        <taxon>Eukaryota</taxon>
        <taxon>Viridiplantae</taxon>
        <taxon>Streptophyta</taxon>
        <taxon>Embryophyta</taxon>
        <taxon>Tracheophyta</taxon>
        <taxon>Spermatophyta</taxon>
        <taxon>Magnoliopsida</taxon>
        <taxon>Liliopsida</taxon>
        <taxon>Zingiberales</taxon>
        <taxon>Musaceae</taxon>
        <taxon>Musa</taxon>
    </lineage>
</organism>
<evidence type="ECO:0000256" key="1">
    <source>
        <dbReference type="ARBA" id="ARBA00004141"/>
    </source>
</evidence>
<feature type="signal peptide" evidence="8">
    <location>
        <begin position="1"/>
        <end position="27"/>
    </location>
</feature>
<evidence type="ECO:0000256" key="3">
    <source>
        <dbReference type="ARBA" id="ARBA00022692"/>
    </source>
</evidence>
<accession>A0A804JPQ4</accession>
<dbReference type="OrthoDB" id="419616at2759"/>
<feature type="transmembrane region" description="Helical" evidence="7">
    <location>
        <begin position="254"/>
        <end position="274"/>
    </location>
</feature>
<keyword evidence="5 7" id="KW-0472">Membrane</keyword>
<keyword evidence="3 7" id="KW-0812">Transmembrane</keyword>
<dbReference type="Gramene" id="Ma06_t37320.1">
    <property type="protein sequence ID" value="Ma06_p37320.1"/>
    <property type="gene ID" value="Ma06_g37320"/>
</dbReference>
<dbReference type="GeneID" id="103990047"/>
<feature type="transmembrane region" description="Helical" evidence="7">
    <location>
        <begin position="198"/>
        <end position="217"/>
    </location>
</feature>
<feature type="transmembrane region" description="Helical" evidence="7">
    <location>
        <begin position="286"/>
        <end position="304"/>
    </location>
</feature>
<evidence type="ECO:0000256" key="5">
    <source>
        <dbReference type="ARBA" id="ARBA00023136"/>
    </source>
</evidence>
<dbReference type="GO" id="GO:0016020">
    <property type="term" value="C:membrane"/>
    <property type="evidence" value="ECO:0007669"/>
    <property type="project" value="UniProtKB-SubCell"/>
</dbReference>
<feature type="region of interest" description="Disordered" evidence="6">
    <location>
        <begin position="350"/>
        <end position="372"/>
    </location>
</feature>
<protein>
    <submittedName>
        <fullName evidence="9">Uncharacterized protein</fullName>
    </submittedName>
</protein>
<feature type="transmembrane region" description="Helical" evidence="7">
    <location>
        <begin position="97"/>
        <end position="118"/>
    </location>
</feature>
<dbReference type="PANTHER" id="PTHR23504:SF108">
    <property type="entry name" value="OS11G0151500 PROTEIN"/>
    <property type="match status" value="1"/>
</dbReference>
<evidence type="ECO:0000256" key="8">
    <source>
        <dbReference type="SAM" id="SignalP"/>
    </source>
</evidence>
<keyword evidence="4 7" id="KW-1133">Transmembrane helix</keyword>
<dbReference type="Gene3D" id="1.20.1250.20">
    <property type="entry name" value="MFS general substrate transporter like domains"/>
    <property type="match status" value="1"/>
</dbReference>
<dbReference type="EnsemblPlants" id="Ma06_t37320.1">
    <property type="protein sequence ID" value="Ma06_p37320.1"/>
    <property type="gene ID" value="Ma06_g37320"/>
</dbReference>
<name>A0A804JPQ4_MUSAM</name>
<keyword evidence="2" id="KW-0813">Transport</keyword>
<evidence type="ECO:0000313" key="9">
    <source>
        <dbReference type="EnsemblPlants" id="Ma06_p37320.1"/>
    </source>
</evidence>
<feature type="transmembrane region" description="Helical" evidence="7">
    <location>
        <begin position="324"/>
        <end position="343"/>
    </location>
</feature>
<dbReference type="RefSeq" id="XP_009407351.1">
    <property type="nucleotide sequence ID" value="XM_009409076.2"/>
</dbReference>
<feature type="transmembrane region" description="Helical" evidence="7">
    <location>
        <begin position="165"/>
        <end position="186"/>
    </location>
</feature>
<dbReference type="AlphaFoldDB" id="A0A804JPQ4"/>
<evidence type="ECO:0000256" key="6">
    <source>
        <dbReference type="SAM" id="MobiDB-lite"/>
    </source>
</evidence>
<evidence type="ECO:0000256" key="4">
    <source>
        <dbReference type="ARBA" id="ARBA00022989"/>
    </source>
</evidence>
<evidence type="ECO:0000313" key="10">
    <source>
        <dbReference type="Proteomes" id="UP000012960"/>
    </source>
</evidence>
<dbReference type="SUPFAM" id="SSF103473">
    <property type="entry name" value="MFS general substrate transporter"/>
    <property type="match status" value="1"/>
</dbReference>
<dbReference type="InterPro" id="IPR011701">
    <property type="entry name" value="MFS"/>
</dbReference>
<comment type="subcellular location">
    <subcellularLocation>
        <location evidence="1">Membrane</location>
        <topology evidence="1">Multi-pass membrane protein</topology>
    </subcellularLocation>
</comment>
<evidence type="ECO:0000256" key="7">
    <source>
        <dbReference type="SAM" id="Phobius"/>
    </source>
</evidence>